<name>A0ABQ1EV57_9BACL</name>
<dbReference type="Proteomes" id="UP000615455">
    <property type="component" value="Unassembled WGS sequence"/>
</dbReference>
<evidence type="ECO:0000313" key="1">
    <source>
        <dbReference type="EMBL" id="GFZ88146.1"/>
    </source>
</evidence>
<organism evidence="1 2">
    <name type="scientific">Paenibacillus marchantiophytorum</name>
    <dbReference type="NCBI Taxonomy" id="1619310"/>
    <lineage>
        <taxon>Bacteria</taxon>
        <taxon>Bacillati</taxon>
        <taxon>Bacillota</taxon>
        <taxon>Bacilli</taxon>
        <taxon>Bacillales</taxon>
        <taxon>Paenibacillaceae</taxon>
        <taxon>Paenibacillus</taxon>
    </lineage>
</organism>
<gene>
    <name evidence="1" type="ORF">GCM10008018_37850</name>
</gene>
<comment type="caution">
    <text evidence="1">The sequence shown here is derived from an EMBL/GenBank/DDBJ whole genome shotgun (WGS) entry which is preliminary data.</text>
</comment>
<reference evidence="2" key="1">
    <citation type="journal article" date="2019" name="Int. J. Syst. Evol. Microbiol.">
        <title>The Global Catalogue of Microorganisms (GCM) 10K type strain sequencing project: providing services to taxonomists for standard genome sequencing and annotation.</title>
        <authorList>
            <consortium name="The Broad Institute Genomics Platform"/>
            <consortium name="The Broad Institute Genome Sequencing Center for Infectious Disease"/>
            <person name="Wu L."/>
            <person name="Ma J."/>
        </authorList>
    </citation>
    <scope>NUCLEOTIDE SEQUENCE [LARGE SCALE GENOMIC DNA]</scope>
    <source>
        <strain evidence="2">CGMCC 1.15043</strain>
    </source>
</reference>
<sequence>MASEVIFQAGIYPRCDGKSAVGWSAINVRDILPHNDSSEHEFMQNGFK</sequence>
<dbReference type="EMBL" id="BMHE01000019">
    <property type="protein sequence ID" value="GFZ88146.1"/>
    <property type="molecule type" value="Genomic_DNA"/>
</dbReference>
<accession>A0ABQ1EV57</accession>
<keyword evidence="2" id="KW-1185">Reference proteome</keyword>
<protein>
    <submittedName>
        <fullName evidence="1">Uncharacterized protein</fullName>
    </submittedName>
</protein>
<proteinExistence type="predicted"/>
<evidence type="ECO:0000313" key="2">
    <source>
        <dbReference type="Proteomes" id="UP000615455"/>
    </source>
</evidence>